<evidence type="ECO:0000256" key="1">
    <source>
        <dbReference type="ARBA" id="ARBA00038211"/>
    </source>
</evidence>
<organism evidence="3 4">
    <name type="scientific">Candida glabrata (strain ATCC 2001 / BCRC 20586 / JCM 3761 / NBRC 0622 / NRRL Y-65 / CBS 138)</name>
    <name type="common">Yeast</name>
    <name type="synonym">Nakaseomyces glabratus</name>
    <dbReference type="NCBI Taxonomy" id="284593"/>
    <lineage>
        <taxon>Eukaryota</taxon>
        <taxon>Fungi</taxon>
        <taxon>Dikarya</taxon>
        <taxon>Ascomycota</taxon>
        <taxon>Saccharomycotina</taxon>
        <taxon>Saccharomycetes</taxon>
        <taxon>Saccharomycetales</taxon>
        <taxon>Saccharomycetaceae</taxon>
        <taxon>Nakaseomyces</taxon>
    </lineage>
</organism>
<evidence type="ECO:0000313" key="4">
    <source>
        <dbReference type="Proteomes" id="UP000002428"/>
    </source>
</evidence>
<evidence type="ECO:0000313" key="2">
    <source>
        <dbReference type="CGD" id="CAL0128998"/>
    </source>
</evidence>
<dbReference type="GO" id="GO:0004305">
    <property type="term" value="F:ethanolamine kinase activity"/>
    <property type="evidence" value="ECO:0007669"/>
    <property type="project" value="EnsemblFungi"/>
</dbReference>
<dbReference type="GO" id="GO:0006646">
    <property type="term" value="P:phosphatidylethanolamine biosynthetic process"/>
    <property type="evidence" value="ECO:0007669"/>
    <property type="project" value="EnsemblFungi"/>
</dbReference>
<dbReference type="Gene3D" id="3.90.1200.10">
    <property type="match status" value="1"/>
</dbReference>
<dbReference type="HOGENOM" id="CLU_012712_4_2_1"/>
<dbReference type="SUPFAM" id="SSF56112">
    <property type="entry name" value="Protein kinase-like (PK-like)"/>
    <property type="match status" value="1"/>
</dbReference>
<dbReference type="InParanoid" id="Q6FVJ9"/>
<dbReference type="PANTHER" id="PTHR22603">
    <property type="entry name" value="CHOLINE/ETHANOALAMINE KINASE"/>
    <property type="match status" value="1"/>
</dbReference>
<evidence type="ECO:0000313" key="3">
    <source>
        <dbReference type="EMBL" id="CAG58664.2"/>
    </source>
</evidence>
<dbReference type="KEGG" id="cgr:2887502"/>
<sequence>MITSPLQGSPTSPYCILLQLYNRNWRSSDLHVASDLNSDSLCLYKRLSMSYLKRKVYGSGKDKDLISLDSIPFTEKLLNPLTEENQFKQQVFEVIRELKLWDHECSDINKFKLRKIKGALTNIIYEAIYDDSSSLLLRVFGAKLEAIVARSYEIKVLQRLRESQLRGPVILGCFANGRFEAYVRGSASVARNDLADPWVMQNIAMRMNKLHTEVELTSDEQYLYGSCFQKLSDWFSILETVGEQWISDKKNLEKYLHVNDWQFFKDSVATYRDWCFANTHYSSQDNFVFCHNDLQHGNVLLIDKDNEKNKNLMLIDFEYAGPNPVAFDISNHMSEWMHDYDRLDSYKSDYDRYPSKDKIDEFIDCYLHHSHTPRTMLDKQKLKHDIELWRPCAQLFWSVWAILQSGTINTTTVNSRDATPEVNGKFNDEPEFQYLLFCKEKLSCFWGDLIQFNLVDKNDNRLIAESVNYLPL</sequence>
<dbReference type="eggNOG" id="KOG2686">
    <property type="taxonomic scope" value="Eukaryota"/>
</dbReference>
<dbReference type="PANTHER" id="PTHR22603:SF93">
    <property type="entry name" value="RE24176P"/>
    <property type="match status" value="1"/>
</dbReference>
<evidence type="ECO:0008006" key="5">
    <source>
        <dbReference type="Google" id="ProtNLM"/>
    </source>
</evidence>
<accession>Q6FVJ9</accession>
<dbReference type="OMA" id="EAPYYKI"/>
<name>Q6FVJ9_CANGA</name>
<dbReference type="GO" id="GO:0005737">
    <property type="term" value="C:cytoplasm"/>
    <property type="evidence" value="ECO:0007669"/>
    <property type="project" value="TreeGrafter"/>
</dbReference>
<reference evidence="3 4" key="1">
    <citation type="journal article" date="2004" name="Nature">
        <title>Genome evolution in yeasts.</title>
        <authorList>
            <consortium name="Genolevures"/>
            <person name="Dujon B."/>
            <person name="Sherman D."/>
            <person name="Fischer G."/>
            <person name="Durrens P."/>
            <person name="Casaregola S."/>
            <person name="Lafontaine I."/>
            <person name="de Montigny J."/>
            <person name="Marck C."/>
            <person name="Neuveglise C."/>
            <person name="Talla E."/>
            <person name="Goffard N."/>
            <person name="Frangeul L."/>
            <person name="Aigle M."/>
            <person name="Anthouard V."/>
            <person name="Babour A."/>
            <person name="Barbe V."/>
            <person name="Barnay S."/>
            <person name="Blanchin S."/>
            <person name="Beckerich J.M."/>
            <person name="Beyne E."/>
            <person name="Bleykasten C."/>
            <person name="Boisrame A."/>
            <person name="Boyer J."/>
            <person name="Cattolico L."/>
            <person name="Confanioleri F."/>
            <person name="de Daruvar A."/>
            <person name="Despons L."/>
            <person name="Fabre E."/>
            <person name="Fairhead C."/>
            <person name="Ferry-Dumazet H."/>
            <person name="Groppi A."/>
            <person name="Hantraye F."/>
            <person name="Hennequin C."/>
            <person name="Jauniaux N."/>
            <person name="Joyet P."/>
            <person name="Kachouri R."/>
            <person name="Kerrest A."/>
            <person name="Koszul R."/>
            <person name="Lemaire M."/>
            <person name="Lesur I."/>
            <person name="Ma L."/>
            <person name="Muller H."/>
            <person name="Nicaud J.M."/>
            <person name="Nikolski M."/>
            <person name="Oztas S."/>
            <person name="Ozier-Kalogeropoulos O."/>
            <person name="Pellenz S."/>
            <person name="Potier S."/>
            <person name="Richard G.F."/>
            <person name="Straub M.L."/>
            <person name="Suleau A."/>
            <person name="Swennene D."/>
            <person name="Tekaia F."/>
            <person name="Wesolowski-Louvel M."/>
            <person name="Westhof E."/>
            <person name="Wirth B."/>
            <person name="Zeniou-Meyer M."/>
            <person name="Zivanovic I."/>
            <person name="Bolotin-Fukuhara M."/>
            <person name="Thierry A."/>
            <person name="Bouchier C."/>
            <person name="Caudron B."/>
            <person name="Scarpelli C."/>
            <person name="Gaillardin C."/>
            <person name="Weissenbach J."/>
            <person name="Wincker P."/>
            <person name="Souciet J.L."/>
        </authorList>
    </citation>
    <scope>NUCLEOTIDE SEQUENCE [LARGE SCALE GENOMIC DNA]</scope>
    <source>
        <strain evidence="4">ATCC 2001 / BCRC 20586 / JCM 3761 / NBRC 0622 / NRRL Y-65 / CBS 138</strain>
    </source>
</reference>
<gene>
    <name evidence="2 3" type="ordered locus">CAGL0E01309g</name>
</gene>
<dbReference type="Proteomes" id="UP000002428">
    <property type="component" value="Chromosome E"/>
</dbReference>
<comment type="similarity">
    <text evidence="1">Belongs to the choline/ethanolamine kinase family.</text>
</comment>
<proteinExistence type="inferred from homology"/>
<dbReference type="InterPro" id="IPR011009">
    <property type="entry name" value="Kinase-like_dom_sf"/>
</dbReference>
<dbReference type="EMBL" id="CR380951">
    <property type="protein sequence ID" value="CAG58664.2"/>
    <property type="molecule type" value="Genomic_DNA"/>
</dbReference>
<dbReference type="VEuPathDB" id="FungiDB:CAGL0E01309g"/>
<protein>
    <recommendedName>
        <fullName evidence="5">Choline kinase</fullName>
    </recommendedName>
</protein>
<dbReference type="Gene3D" id="3.30.200.20">
    <property type="entry name" value="Phosphorylase Kinase, domain 1"/>
    <property type="match status" value="1"/>
</dbReference>
<dbReference type="Pfam" id="PF01633">
    <property type="entry name" value="Choline_kinase"/>
    <property type="match status" value="1"/>
</dbReference>
<dbReference type="CDD" id="cd05157">
    <property type="entry name" value="ETNK_euk"/>
    <property type="match status" value="1"/>
</dbReference>
<keyword evidence="4" id="KW-1185">Reference proteome</keyword>
<dbReference type="AlphaFoldDB" id="Q6FVJ9"/>
<dbReference type="CGD" id="CAL0128998">
    <property type="gene designation" value="CAGL0E01309g"/>
</dbReference>
<dbReference type="STRING" id="284593.Q6FVJ9"/>
<dbReference type="GO" id="GO:0004103">
    <property type="term" value="F:choline kinase activity"/>
    <property type="evidence" value="ECO:0007669"/>
    <property type="project" value="EnsemblFungi"/>
</dbReference>